<accession>A0A4D6KDP8</accession>
<reference evidence="1 2" key="1">
    <citation type="submission" date="2019-04" db="EMBL/GenBank/DDBJ databases">
        <title>Complete genome sequence of Arthrobacter sp. ZXY-2 associated with effective atrazine degradation and salt adaptation.</title>
        <authorList>
            <person name="Zhao X."/>
        </authorList>
    </citation>
    <scope>NUCLEOTIDE SEQUENCE [LARGE SCALE GENOMIC DNA]</scope>
    <source>
        <strain evidence="2">ZP60</strain>
    </source>
</reference>
<dbReference type="RefSeq" id="WP_015762677.1">
    <property type="nucleotide sequence ID" value="NZ_CP039375.1"/>
</dbReference>
<dbReference type="AlphaFoldDB" id="A0A4D6KDP8"/>
<dbReference type="GeneID" id="42179616"/>
<evidence type="ECO:0000313" key="2">
    <source>
        <dbReference type="Proteomes" id="UP000297053"/>
    </source>
</evidence>
<organism evidence="1 2">
    <name type="scientific">Halomicrobium mukohataei</name>
    <dbReference type="NCBI Taxonomy" id="57705"/>
    <lineage>
        <taxon>Archaea</taxon>
        <taxon>Methanobacteriati</taxon>
        <taxon>Methanobacteriota</taxon>
        <taxon>Stenosarchaea group</taxon>
        <taxon>Halobacteria</taxon>
        <taxon>Halobacteriales</taxon>
        <taxon>Haloarculaceae</taxon>
        <taxon>Halomicrobium</taxon>
    </lineage>
</organism>
<sequence>MEFSNAIDTLASEDYVMDVALIGGGYMAPELVQYAVENKMGRDLPNEAYGATVAAGGALYGGAGRKVAIGGGINVLEELRARVSEGN</sequence>
<dbReference type="Proteomes" id="UP000297053">
    <property type="component" value="Chromosome"/>
</dbReference>
<dbReference type="EMBL" id="CP039375">
    <property type="protein sequence ID" value="QCD66280.1"/>
    <property type="molecule type" value="Genomic_DNA"/>
</dbReference>
<proteinExistence type="predicted"/>
<name>A0A4D6KDP8_9EURY</name>
<evidence type="ECO:0000313" key="1">
    <source>
        <dbReference type="EMBL" id="QCD66280.1"/>
    </source>
</evidence>
<dbReference type="KEGG" id="halz:E5139_11730"/>
<protein>
    <submittedName>
        <fullName evidence="1">Uncharacterized protein</fullName>
    </submittedName>
</protein>
<reference evidence="1 2" key="2">
    <citation type="submission" date="2019-04" db="EMBL/GenBank/DDBJ databases">
        <authorList>
            <person name="Yang S."/>
            <person name="Wei W."/>
        </authorList>
    </citation>
    <scope>NUCLEOTIDE SEQUENCE [LARGE SCALE GENOMIC DNA]</scope>
    <source>
        <strain evidence="2">ZP60</strain>
    </source>
</reference>
<gene>
    <name evidence="1" type="ORF">E5139_11730</name>
</gene>